<sequence>MTRDELLKALETSVAAHGVPAASIAVYAGGETLEAATGVLNVETGVEATVDALHQVGSTTKVWTSVLIMQLVDEGLLDLDQPVRAYLPEFVLGDEEAAARVTVRHLLTHTGGFDGDIFTDTGRGDDSVDLYVKSLGDLKQIDPPGTAFSYCNSGYVVLGAIVARLRGCTWEEAMRKYLATPLGCTHIGLLPEETVLFRAAAGHGRTPEGNKVLRPWLAPRSNAPAGSTLCLAPRELVRFGRMLMAGGVAEDGTRVLSEESVRAMLTPNVDVPPLPGLDAQWGLGIGLLGWGGGAYGHDGGTTGNATTWWIAPETGVVMALAVNSEDAGKVFADMRDLIAGIAKLTPPARLVPPADPQSVDTAPYVGGFESPAMRYDIVGDGGALKVTLTPGELAAKLGMEPSTSRYVHVHDHVFLDVESDRPVVFTVVDGKATHLFNSRSLPRVS</sequence>
<dbReference type="AlphaFoldDB" id="A0A919VB14"/>
<dbReference type="PANTHER" id="PTHR43283">
    <property type="entry name" value="BETA-LACTAMASE-RELATED"/>
    <property type="match status" value="1"/>
</dbReference>
<dbReference type="Pfam" id="PF00144">
    <property type="entry name" value="Beta-lactamase"/>
    <property type="match status" value="1"/>
</dbReference>
<dbReference type="EMBL" id="BOOW01000041">
    <property type="protein sequence ID" value="GII96002.1"/>
    <property type="molecule type" value="Genomic_DNA"/>
</dbReference>
<dbReference type="RefSeq" id="WP_204031030.1">
    <property type="nucleotide sequence ID" value="NZ_BOOW01000041.1"/>
</dbReference>
<evidence type="ECO:0000259" key="1">
    <source>
        <dbReference type="Pfam" id="PF00144"/>
    </source>
</evidence>
<proteinExistence type="predicted"/>
<gene>
    <name evidence="2" type="primary">ampC_6</name>
    <name evidence="2" type="ORF">Ssi02_62330</name>
</gene>
<dbReference type="PANTHER" id="PTHR43283:SF3">
    <property type="entry name" value="BETA-LACTAMASE FAMILY PROTEIN (AFU_ORTHOLOGUE AFUA_5G07500)"/>
    <property type="match status" value="1"/>
</dbReference>
<organism evidence="2 3">
    <name type="scientific">Sinosporangium siamense</name>
    <dbReference type="NCBI Taxonomy" id="1367973"/>
    <lineage>
        <taxon>Bacteria</taxon>
        <taxon>Bacillati</taxon>
        <taxon>Actinomycetota</taxon>
        <taxon>Actinomycetes</taxon>
        <taxon>Streptosporangiales</taxon>
        <taxon>Streptosporangiaceae</taxon>
        <taxon>Sinosporangium</taxon>
    </lineage>
</organism>
<evidence type="ECO:0000313" key="3">
    <source>
        <dbReference type="Proteomes" id="UP000606172"/>
    </source>
</evidence>
<evidence type="ECO:0000313" key="2">
    <source>
        <dbReference type="EMBL" id="GII96002.1"/>
    </source>
</evidence>
<comment type="caution">
    <text evidence="2">The sequence shown here is derived from an EMBL/GenBank/DDBJ whole genome shotgun (WGS) entry which is preliminary data.</text>
</comment>
<keyword evidence="2" id="KW-0378">Hydrolase</keyword>
<accession>A0A919VB14</accession>
<dbReference type="SUPFAM" id="SSF56601">
    <property type="entry name" value="beta-lactamase/transpeptidase-like"/>
    <property type="match status" value="1"/>
</dbReference>
<keyword evidence="3" id="KW-1185">Reference proteome</keyword>
<protein>
    <submittedName>
        <fullName evidence="2">Serine hydrolase</fullName>
    </submittedName>
</protein>
<dbReference type="InterPro" id="IPR012338">
    <property type="entry name" value="Beta-lactam/transpept-like"/>
</dbReference>
<dbReference type="GO" id="GO:0016787">
    <property type="term" value="F:hydrolase activity"/>
    <property type="evidence" value="ECO:0007669"/>
    <property type="project" value="UniProtKB-KW"/>
</dbReference>
<dbReference type="InterPro" id="IPR050789">
    <property type="entry name" value="Diverse_Enzym_Activities"/>
</dbReference>
<reference evidence="2" key="1">
    <citation type="submission" date="2021-01" db="EMBL/GenBank/DDBJ databases">
        <title>Whole genome shotgun sequence of Sinosporangium siamense NBRC 109515.</title>
        <authorList>
            <person name="Komaki H."/>
            <person name="Tamura T."/>
        </authorList>
    </citation>
    <scope>NUCLEOTIDE SEQUENCE</scope>
    <source>
        <strain evidence="2">NBRC 109515</strain>
    </source>
</reference>
<dbReference type="Gene3D" id="3.40.710.10">
    <property type="entry name" value="DD-peptidase/beta-lactamase superfamily"/>
    <property type="match status" value="1"/>
</dbReference>
<feature type="domain" description="Beta-lactamase-related" evidence="1">
    <location>
        <begin position="9"/>
        <end position="341"/>
    </location>
</feature>
<name>A0A919VB14_9ACTN</name>
<dbReference type="InterPro" id="IPR001466">
    <property type="entry name" value="Beta-lactam-related"/>
</dbReference>
<dbReference type="Proteomes" id="UP000606172">
    <property type="component" value="Unassembled WGS sequence"/>
</dbReference>